<dbReference type="Proteomes" id="UP000829116">
    <property type="component" value="Chromosome"/>
</dbReference>
<feature type="active site" evidence="4">
    <location>
        <position position="356"/>
    </location>
</feature>
<evidence type="ECO:0000256" key="1">
    <source>
        <dbReference type="ARBA" id="ARBA00006699"/>
    </source>
</evidence>
<dbReference type="InterPro" id="IPR011071">
    <property type="entry name" value="Lyase_8-like_C"/>
</dbReference>
<keyword evidence="2 5" id="KW-0732">Signal</keyword>
<dbReference type="EMBL" id="CP093245">
    <property type="protein sequence ID" value="UNH31049.1"/>
    <property type="molecule type" value="Genomic_DNA"/>
</dbReference>
<dbReference type="SUPFAM" id="SSF74650">
    <property type="entry name" value="Galactose mutarotase-like"/>
    <property type="match status" value="1"/>
</dbReference>
<keyword evidence="3 9" id="KW-0456">Lyase</keyword>
<comment type="similarity">
    <text evidence="1">Belongs to the polysaccharide lyase 8 family.</text>
</comment>
<feature type="chain" id="PRO_5040120501" evidence="5">
    <location>
        <begin position="20"/>
        <end position="798"/>
    </location>
</feature>
<reference evidence="9" key="1">
    <citation type="submission" date="2022-03" db="EMBL/GenBank/DDBJ databases">
        <title>ESBL-producing Moellerella wisconsensis and Escherichia marmotae isolated from wild game meat.</title>
        <authorList>
            <person name="Biggel M."/>
        </authorList>
    </citation>
    <scope>NUCLEOTIDE SEQUENCE</scope>
    <source>
        <strain evidence="9">W51</strain>
    </source>
</reference>
<evidence type="ECO:0000259" key="6">
    <source>
        <dbReference type="Pfam" id="PF02278"/>
    </source>
</evidence>
<dbReference type="RefSeq" id="WP_241542289.1">
    <property type="nucleotide sequence ID" value="NZ_CAWQWN010000001.1"/>
</dbReference>
<dbReference type="Pfam" id="PF02278">
    <property type="entry name" value="Lyase_8"/>
    <property type="match status" value="1"/>
</dbReference>
<accession>A0A9Q8Q2X7</accession>
<dbReference type="Gene3D" id="2.70.98.10">
    <property type="match status" value="1"/>
</dbReference>
<feature type="domain" description="Polysaccharide lyase family 8 C-terminal" evidence="7">
    <location>
        <begin position="694"/>
        <end position="752"/>
    </location>
</feature>
<dbReference type="InterPro" id="IPR004103">
    <property type="entry name" value="Lyase_8_C"/>
</dbReference>
<organism evidence="9 10">
    <name type="scientific">Moellerella wisconsensis</name>
    <dbReference type="NCBI Taxonomy" id="158849"/>
    <lineage>
        <taxon>Bacteria</taxon>
        <taxon>Pseudomonadati</taxon>
        <taxon>Pseudomonadota</taxon>
        <taxon>Gammaproteobacteria</taxon>
        <taxon>Enterobacterales</taxon>
        <taxon>Morganellaceae</taxon>
        <taxon>Moellerella</taxon>
    </lineage>
</organism>
<evidence type="ECO:0000259" key="8">
    <source>
        <dbReference type="Pfam" id="PF08124"/>
    </source>
</evidence>
<dbReference type="AlphaFoldDB" id="A0A9Q8Q2X7"/>
<feature type="signal peptide" evidence="5">
    <location>
        <begin position="1"/>
        <end position="19"/>
    </location>
</feature>
<dbReference type="InterPro" id="IPR014718">
    <property type="entry name" value="GH-type_carb-bd"/>
</dbReference>
<dbReference type="InterPro" id="IPR038970">
    <property type="entry name" value="Lyase_8"/>
</dbReference>
<dbReference type="Gene3D" id="2.60.220.10">
    <property type="entry name" value="Polysaccharide lyase family 8-like, C-terminal"/>
    <property type="match status" value="1"/>
</dbReference>
<evidence type="ECO:0000256" key="2">
    <source>
        <dbReference type="ARBA" id="ARBA00022729"/>
    </source>
</evidence>
<feature type="domain" description="Polysaccharide lyase family 8 central" evidence="6">
    <location>
        <begin position="440"/>
        <end position="685"/>
    </location>
</feature>
<dbReference type="GO" id="GO:0005975">
    <property type="term" value="P:carbohydrate metabolic process"/>
    <property type="evidence" value="ECO:0007669"/>
    <property type="project" value="InterPro"/>
</dbReference>
<dbReference type="InterPro" id="IPR012970">
    <property type="entry name" value="Lyase_8_alpha_N"/>
</dbReference>
<evidence type="ECO:0000256" key="5">
    <source>
        <dbReference type="SAM" id="SignalP"/>
    </source>
</evidence>
<dbReference type="PANTHER" id="PTHR38481:SF1">
    <property type="entry name" value="HYALURONATE LYASE"/>
    <property type="match status" value="1"/>
</dbReference>
<dbReference type="GO" id="GO:0005576">
    <property type="term" value="C:extracellular region"/>
    <property type="evidence" value="ECO:0007669"/>
    <property type="project" value="InterPro"/>
</dbReference>
<feature type="domain" description="Polysaccharide lyase 8 N-terminal alpha-helical" evidence="8">
    <location>
        <begin position="69"/>
        <end position="392"/>
    </location>
</feature>
<dbReference type="CDD" id="cd01083">
    <property type="entry name" value="GAG_Lyase"/>
    <property type="match status" value="1"/>
</dbReference>
<dbReference type="Gene3D" id="1.50.10.100">
    <property type="entry name" value="Chondroitin AC/alginate lyase"/>
    <property type="match status" value="1"/>
</dbReference>
<evidence type="ECO:0000256" key="3">
    <source>
        <dbReference type="ARBA" id="ARBA00023239"/>
    </source>
</evidence>
<evidence type="ECO:0000313" key="9">
    <source>
        <dbReference type="EMBL" id="UNH31049.1"/>
    </source>
</evidence>
<feature type="active site" evidence="4">
    <location>
        <position position="293"/>
    </location>
</feature>
<proteinExistence type="inferred from homology"/>
<dbReference type="GO" id="GO:0016837">
    <property type="term" value="F:carbon-oxygen lyase activity, acting on polysaccharides"/>
    <property type="evidence" value="ECO:0007669"/>
    <property type="project" value="UniProtKB-ARBA"/>
</dbReference>
<dbReference type="InterPro" id="IPR008929">
    <property type="entry name" value="Chondroitin_lyas"/>
</dbReference>
<dbReference type="GO" id="GO:0030246">
    <property type="term" value="F:carbohydrate binding"/>
    <property type="evidence" value="ECO:0007669"/>
    <property type="project" value="InterPro"/>
</dbReference>
<evidence type="ECO:0000256" key="4">
    <source>
        <dbReference type="PIRSR" id="PIRSR638970-1"/>
    </source>
</evidence>
<dbReference type="SUPFAM" id="SSF48230">
    <property type="entry name" value="Chondroitin AC/alginate lyase"/>
    <property type="match status" value="1"/>
</dbReference>
<dbReference type="InterPro" id="IPR011013">
    <property type="entry name" value="Gal_mutarotase_sf_dom"/>
</dbReference>
<evidence type="ECO:0000259" key="7">
    <source>
        <dbReference type="Pfam" id="PF02884"/>
    </source>
</evidence>
<feature type="active site" evidence="4">
    <location>
        <position position="302"/>
    </location>
</feature>
<dbReference type="PANTHER" id="PTHR38481">
    <property type="entry name" value="HYALURONATE LYASE"/>
    <property type="match status" value="1"/>
</dbReference>
<sequence length="798" mass="88509">MKKINIALLISLLPWAAQAESNQDLLSVTVPSTIPLAASSASANNETAVNNQKMIQAMRINWRNNFIPTADINPQLLSQYIAQLNHNANDLWQKMNKDGNDAPLWSDMALDDHSSAGRLNLGSTLNTLYQRLFVLTKAYATPGTDLYHNPQLKHTLINTLTWLNQHYYHQDAPEWGNWWHWELGISRTLNNILIILYDDIPTELISAYNQATRHFVKDPRYLAEGSGAPYSTTKNAFTSTGGNRIDSAQVVFIRGLLANDSQEITNAVNSLPEVLDRVTSGDGFYADGSFIQHKDLPYNGTYGQVLLNGLGLIKRTVTNTPWDFSAADNLKIYQTINRSYLPLLYQGKMIDAVNGRSISRHNGQDLDVGLTMINAIALFVDGAPTEQKIALEKQLKSQLRPAVIQHYQAKLPDNLAAWKVINRLIHQDLPEAKIPLGGTVYVDMDRVVYHGNHYMSVIAMHSNRTGSYECINGENLKGQRTADGMTYIYQHDDNQYTGYWPVVDARYLPGTTSAGELGSCDEQYRLSQLGHANITWAGGVTLDQWASASLELKVPQSSLTAKKSWFMAPDIMVMLGTDISAQQPVVTTLDNRKITATSQIEVDGKPLHSGEQVSVKHTVQLVDGDKKMRWELNGAQPVTAQWSLRQGDWSEIGTSSGPVSAPFLTLLNSHASSDNESYAYTIYPTGADSVPFNLLANDKSVQAIQFSASQTVMANFWRPSQAGIIEALTPLALIITPVGNDYRIAVASPRRDSRVSFRLPETLQLKTDPDSRVTLQNGIISVDVSQLRGSSYLFELQK</sequence>
<dbReference type="Pfam" id="PF02884">
    <property type="entry name" value="Lyase_8_C"/>
    <property type="match status" value="1"/>
</dbReference>
<dbReference type="SUPFAM" id="SSF49863">
    <property type="entry name" value="Hyaluronate lyase-like, C-terminal domain"/>
    <property type="match status" value="1"/>
</dbReference>
<evidence type="ECO:0000313" key="10">
    <source>
        <dbReference type="Proteomes" id="UP000829116"/>
    </source>
</evidence>
<name>A0A9Q8Q2X7_9GAMM</name>
<protein>
    <submittedName>
        <fullName evidence="9">Polysaccharide lyase 8 family protein</fullName>
    </submittedName>
</protein>
<dbReference type="Pfam" id="PF08124">
    <property type="entry name" value="Lyase_8_N"/>
    <property type="match status" value="1"/>
</dbReference>
<dbReference type="InterPro" id="IPR003159">
    <property type="entry name" value="Lyase_8_central_dom"/>
</dbReference>
<gene>
    <name evidence="9" type="ORF">MNY72_01595</name>
</gene>